<organism evidence="1 2">
    <name type="scientific">Coprinopsis marcescibilis</name>
    <name type="common">Agaric fungus</name>
    <name type="synonym">Psathyrella marcescibilis</name>
    <dbReference type="NCBI Taxonomy" id="230819"/>
    <lineage>
        <taxon>Eukaryota</taxon>
        <taxon>Fungi</taxon>
        <taxon>Dikarya</taxon>
        <taxon>Basidiomycota</taxon>
        <taxon>Agaricomycotina</taxon>
        <taxon>Agaricomycetes</taxon>
        <taxon>Agaricomycetidae</taxon>
        <taxon>Agaricales</taxon>
        <taxon>Agaricineae</taxon>
        <taxon>Psathyrellaceae</taxon>
        <taxon>Coprinopsis</taxon>
    </lineage>
</organism>
<dbReference type="AlphaFoldDB" id="A0A5C3KN02"/>
<protein>
    <submittedName>
        <fullName evidence="1">Uncharacterized protein</fullName>
    </submittedName>
</protein>
<proteinExistence type="predicted"/>
<dbReference type="EMBL" id="ML210269">
    <property type="protein sequence ID" value="TFK21415.1"/>
    <property type="molecule type" value="Genomic_DNA"/>
</dbReference>
<sequence>MVYVHQGFTEYTPPLLLMYDWIAPLANIAYQAKVFAHELEDVDNSYAHEVILNLAEIFWNATTSDRSSSRTVALMAKALCNSLEADYSFMLADGFALALENIAVESFKNAWKAACEPIVYSTGRKTSLKPVPAESDPINASAFLGDLFSFTMITAASFIECTNSIVNQFTGIEHIYLLLQNMWWPACKDLRIQPYHYIKWADAIRNRLHVMGGLQEKCKTELTISTFIGKLVWEWETATNVMDGSAPTSDSRSLRDCQDECIMCAQIFTKAICRAKAKQQRSEPMITEPWPEELDILLLDVNWQDNDLDEASDLVDDFEWEHLEKYTNDVVTFNESL</sequence>
<gene>
    <name evidence="1" type="ORF">FA15DRAFT_717087</name>
</gene>
<dbReference type="Proteomes" id="UP000307440">
    <property type="component" value="Unassembled WGS sequence"/>
</dbReference>
<evidence type="ECO:0000313" key="2">
    <source>
        <dbReference type="Proteomes" id="UP000307440"/>
    </source>
</evidence>
<keyword evidence="2" id="KW-1185">Reference proteome</keyword>
<reference evidence="1 2" key="1">
    <citation type="journal article" date="2019" name="Nat. Ecol. Evol.">
        <title>Megaphylogeny resolves global patterns of mushroom evolution.</title>
        <authorList>
            <person name="Varga T."/>
            <person name="Krizsan K."/>
            <person name="Foldi C."/>
            <person name="Dima B."/>
            <person name="Sanchez-Garcia M."/>
            <person name="Sanchez-Ramirez S."/>
            <person name="Szollosi G.J."/>
            <person name="Szarkandi J.G."/>
            <person name="Papp V."/>
            <person name="Albert L."/>
            <person name="Andreopoulos W."/>
            <person name="Angelini C."/>
            <person name="Antonin V."/>
            <person name="Barry K.W."/>
            <person name="Bougher N.L."/>
            <person name="Buchanan P."/>
            <person name="Buyck B."/>
            <person name="Bense V."/>
            <person name="Catcheside P."/>
            <person name="Chovatia M."/>
            <person name="Cooper J."/>
            <person name="Damon W."/>
            <person name="Desjardin D."/>
            <person name="Finy P."/>
            <person name="Geml J."/>
            <person name="Haridas S."/>
            <person name="Hughes K."/>
            <person name="Justo A."/>
            <person name="Karasinski D."/>
            <person name="Kautmanova I."/>
            <person name="Kiss B."/>
            <person name="Kocsube S."/>
            <person name="Kotiranta H."/>
            <person name="LaButti K.M."/>
            <person name="Lechner B.E."/>
            <person name="Liimatainen K."/>
            <person name="Lipzen A."/>
            <person name="Lukacs Z."/>
            <person name="Mihaltcheva S."/>
            <person name="Morgado L.N."/>
            <person name="Niskanen T."/>
            <person name="Noordeloos M.E."/>
            <person name="Ohm R.A."/>
            <person name="Ortiz-Santana B."/>
            <person name="Ovrebo C."/>
            <person name="Racz N."/>
            <person name="Riley R."/>
            <person name="Savchenko A."/>
            <person name="Shiryaev A."/>
            <person name="Soop K."/>
            <person name="Spirin V."/>
            <person name="Szebenyi C."/>
            <person name="Tomsovsky M."/>
            <person name="Tulloss R.E."/>
            <person name="Uehling J."/>
            <person name="Grigoriev I.V."/>
            <person name="Vagvolgyi C."/>
            <person name="Papp T."/>
            <person name="Martin F.M."/>
            <person name="Miettinen O."/>
            <person name="Hibbett D.S."/>
            <person name="Nagy L.G."/>
        </authorList>
    </citation>
    <scope>NUCLEOTIDE SEQUENCE [LARGE SCALE GENOMIC DNA]</scope>
    <source>
        <strain evidence="1 2">CBS 121175</strain>
    </source>
</reference>
<name>A0A5C3KN02_COPMA</name>
<evidence type="ECO:0000313" key="1">
    <source>
        <dbReference type="EMBL" id="TFK21415.1"/>
    </source>
</evidence>
<accession>A0A5C3KN02</accession>